<dbReference type="EMBL" id="CAXDID020000010">
    <property type="protein sequence ID" value="CAL5979041.1"/>
    <property type="molecule type" value="Genomic_DNA"/>
</dbReference>
<protein>
    <submittedName>
        <fullName evidence="2">Hypothetical_protein</fullName>
    </submittedName>
</protein>
<name>A0AA86QCA6_9EUKA</name>
<accession>A0AA86QCA6</accession>
<reference evidence="1" key="1">
    <citation type="submission" date="2023-06" db="EMBL/GenBank/DDBJ databases">
        <authorList>
            <person name="Kurt Z."/>
        </authorList>
    </citation>
    <scope>NUCLEOTIDE SEQUENCE</scope>
</reference>
<sequence>MNRTLYLSSRKNQIEIINSDAEIDLQLKLSTYPDVSEEQLNQIAVVAFQTPTEDEARQFLIMFHAYSKRNRANTLVFKDQVEDLLVKLYFSFPNLLQQHLDCLNICVDQFHYLNAPYYKIIPSLVEQFQWQTDSIKCSIASFVLGVAECATDDEVISVTKEFYSNLLMDIENLNISLQIEVITRFQTAGCYGMRPELEIQEYFVQWLTQKVKMFAENISDEKMCLACVQTIAELTANQHFGRELIYLIDHIMKLAFKALSQKNINTELIVHCLRFLEIAVDANKSDQFQLCHKMNDCNLKNLLQLVSTLKGQKITVAVLRLHYLLVSIIPHDIIDLQYYLSTVLALDDLVQVWSINMIHKCLLFNPDLITIHMINDIARGRYSNNTLIQIADFLTDAIPVIGSQYLTLDPLIEQMRSYGPCYEFLTYFGFEDDTLYM</sequence>
<evidence type="ECO:0000313" key="3">
    <source>
        <dbReference type="Proteomes" id="UP001642409"/>
    </source>
</evidence>
<comment type="caution">
    <text evidence="1">The sequence shown here is derived from an EMBL/GenBank/DDBJ whole genome shotgun (WGS) entry which is preliminary data.</text>
</comment>
<gene>
    <name evidence="1" type="ORF">HINF_LOCUS43003</name>
    <name evidence="2" type="ORF">HINF_LOCUS5188</name>
</gene>
<dbReference type="AlphaFoldDB" id="A0AA86QCA6"/>
<organism evidence="1">
    <name type="scientific">Hexamita inflata</name>
    <dbReference type="NCBI Taxonomy" id="28002"/>
    <lineage>
        <taxon>Eukaryota</taxon>
        <taxon>Metamonada</taxon>
        <taxon>Diplomonadida</taxon>
        <taxon>Hexamitidae</taxon>
        <taxon>Hexamitinae</taxon>
        <taxon>Hexamita</taxon>
    </lineage>
</organism>
<keyword evidence="3" id="KW-1185">Reference proteome</keyword>
<reference evidence="2 3" key="2">
    <citation type="submission" date="2024-07" db="EMBL/GenBank/DDBJ databases">
        <authorList>
            <person name="Akdeniz Z."/>
        </authorList>
    </citation>
    <scope>NUCLEOTIDE SEQUENCE [LARGE SCALE GENOMIC DNA]</scope>
</reference>
<evidence type="ECO:0000313" key="2">
    <source>
        <dbReference type="EMBL" id="CAL5979041.1"/>
    </source>
</evidence>
<dbReference type="EMBL" id="CATOUU010000865">
    <property type="protein sequence ID" value="CAI9955358.1"/>
    <property type="molecule type" value="Genomic_DNA"/>
</dbReference>
<proteinExistence type="predicted"/>
<dbReference type="Proteomes" id="UP001642409">
    <property type="component" value="Unassembled WGS sequence"/>
</dbReference>
<evidence type="ECO:0000313" key="1">
    <source>
        <dbReference type="EMBL" id="CAI9955358.1"/>
    </source>
</evidence>